<accession>A0A486XPV6</accession>
<proteinExistence type="predicted"/>
<protein>
    <submittedName>
        <fullName evidence="7">Rhs family protein</fullName>
    </submittedName>
</protein>
<name>A0A486XPV6_9GAMM</name>
<dbReference type="NCBIfam" id="TIGR03696">
    <property type="entry name" value="Rhs_assc_core"/>
    <property type="match status" value="1"/>
</dbReference>
<keyword evidence="2" id="KW-0964">Secreted</keyword>
<dbReference type="InterPro" id="IPR022045">
    <property type="entry name" value="TcdB_toxin_mid/N"/>
</dbReference>
<evidence type="ECO:0000259" key="6">
    <source>
        <dbReference type="Pfam" id="PF15657"/>
    </source>
</evidence>
<dbReference type="Pfam" id="PF05593">
    <property type="entry name" value="RHS_repeat"/>
    <property type="match status" value="1"/>
</dbReference>
<keyword evidence="3" id="KW-0843">Virulence</keyword>
<dbReference type="InterPro" id="IPR050708">
    <property type="entry name" value="T6SS_VgrG/RHS"/>
</dbReference>
<dbReference type="PANTHER" id="PTHR32305:SF15">
    <property type="entry name" value="PROTEIN RHSA-RELATED"/>
    <property type="match status" value="1"/>
</dbReference>
<feature type="region of interest" description="Disordered" evidence="4">
    <location>
        <begin position="1996"/>
        <end position="2028"/>
    </location>
</feature>
<feature type="region of interest" description="Disordered" evidence="4">
    <location>
        <begin position="2053"/>
        <end position="2073"/>
    </location>
</feature>
<evidence type="ECO:0000259" key="5">
    <source>
        <dbReference type="Pfam" id="PF12256"/>
    </source>
</evidence>
<dbReference type="Pfam" id="PF15657">
    <property type="entry name" value="Tox-HNH-EHHH"/>
    <property type="match status" value="1"/>
</dbReference>
<dbReference type="Pfam" id="PF12256">
    <property type="entry name" value="TcdB_toxin_midN"/>
    <property type="match status" value="1"/>
</dbReference>
<feature type="domain" description="HNH/Endo VII superfamily nuclease toxins" evidence="6">
    <location>
        <begin position="2175"/>
        <end position="2230"/>
    </location>
</feature>
<feature type="compositionally biased region" description="Polar residues" evidence="4">
    <location>
        <begin position="1996"/>
        <end position="2015"/>
    </location>
</feature>
<dbReference type="GO" id="GO:0005737">
    <property type="term" value="C:cytoplasm"/>
    <property type="evidence" value="ECO:0007669"/>
    <property type="project" value="InterPro"/>
</dbReference>
<evidence type="ECO:0000256" key="3">
    <source>
        <dbReference type="ARBA" id="ARBA00023026"/>
    </source>
</evidence>
<organism evidence="7">
    <name type="scientific">Rheinheimera sp. BAL341</name>
    <dbReference type="NCBI Taxonomy" id="1708203"/>
    <lineage>
        <taxon>Bacteria</taxon>
        <taxon>Pseudomonadati</taxon>
        <taxon>Pseudomonadota</taxon>
        <taxon>Gammaproteobacteria</taxon>
        <taxon>Chromatiales</taxon>
        <taxon>Chromatiaceae</taxon>
        <taxon>Rheinheimera</taxon>
    </lineage>
</organism>
<dbReference type="InterPro" id="IPR031325">
    <property type="entry name" value="RHS_repeat"/>
</dbReference>
<gene>
    <name evidence="7" type="ORF">BAL341_1818</name>
</gene>
<dbReference type="Gene3D" id="2.180.10.10">
    <property type="entry name" value="RHS repeat-associated core"/>
    <property type="match status" value="2"/>
</dbReference>
<dbReference type="InterPro" id="IPR022385">
    <property type="entry name" value="Rhs_assc_core"/>
</dbReference>
<evidence type="ECO:0000256" key="4">
    <source>
        <dbReference type="SAM" id="MobiDB-lite"/>
    </source>
</evidence>
<evidence type="ECO:0000256" key="1">
    <source>
        <dbReference type="ARBA" id="ARBA00004613"/>
    </source>
</evidence>
<dbReference type="GO" id="GO:0005576">
    <property type="term" value="C:extracellular region"/>
    <property type="evidence" value="ECO:0007669"/>
    <property type="project" value="UniProtKB-SubCell"/>
</dbReference>
<dbReference type="InterPro" id="IPR028994">
    <property type="entry name" value="Integrin_alpha_N"/>
</dbReference>
<feature type="domain" description="Insecticide toxin TcdB middle/N-terminal" evidence="5">
    <location>
        <begin position="846"/>
        <end position="962"/>
    </location>
</feature>
<reference evidence="7" key="1">
    <citation type="submission" date="2019-04" db="EMBL/GenBank/DDBJ databases">
        <authorList>
            <person name="Brambilla D."/>
        </authorList>
    </citation>
    <scope>NUCLEOTIDE SEQUENCE</scope>
    <source>
        <strain evidence="7">BAL1</strain>
    </source>
</reference>
<dbReference type="InterPro" id="IPR028048">
    <property type="entry name" value="Tox-HNH-EHHH"/>
</dbReference>
<evidence type="ECO:0000256" key="2">
    <source>
        <dbReference type="ARBA" id="ARBA00022525"/>
    </source>
</evidence>
<evidence type="ECO:0000313" key="7">
    <source>
        <dbReference type="EMBL" id="VHO04283.1"/>
    </source>
</evidence>
<sequence>MAQGSTTTFTVTPQAGYQVANVTGCSGSRSGNTYTTGAITAACSVSASFENSTPTWAAISNQAPAEWSVGSYNYSPYDINVGAIGSTAGVSGGQAKYSVPLQMAPGRAGMQPNVALDYQSRSGNGLLGVGFSLSAGSGISRCGPTVAQDGYASAVNYQLANDKLCLNGERLVNVEGSYGSSGTVYRTEVDSFTRVTQLGGNLNQNSAHFKVEYPQGRVAYFGSDSAEAKVVHTGKTETFSWLLAYEQDLTAKNYIHYVYSYNDNAEVLLDNIYYTGSSATQLGNRRVSFEYASRPDINQQYVAGGMVMQTKRLHQVTSFLGNTRLHRYTLSYQSSEASQRSLLKSITQCSYLSGTQQCLPSTVFDWQDEAVNYQLEKLAFNNSPVYQSERTIDGLVPHGDINGDGVRDWPNKFVSAEGNVIGSHTFELKNCIQSPLSRRKECVEGDFDNNGLTDGWDVVNGKLVLLMTQANLQRSNINTNIPLQSRQIATSQQDHIRHIGDFNGDGWPDLVIYRFNSGTPKLDLYLHSKNKSAPYSVSSVSNLHQFHTVLSGNELIETTTVEFIGDIDGNGLPDMAVSAVNAFQDGHLGRFNPVPVLQGFRLNASTGNSINFNWLSFNPFTNNEQYFSYLIDINGDGLPDWLGWAGSSTNLHARINKGAGEFTELTDLGIALAQRSYTVVHSNDEREIFFEPKYRSSFRVMDINHDGKAEFLIPAERVATSCTKVNTSTGLITACGDDLYKSYKLTVNSNTTSVLDVSRIDDSVYRFNAVNITIDSTGALSATTVPTAIYASATENFATDAFGKGLTDLVFAYGPRFADTTMGNVGGAMAGRQFGVYINKNRGSANAGQGYAPSDMLKSVTNGLGKYDSWAYLPLSSSQGRLNNLPFYLADRSYVDDGQHFNFASSMYVVAEYNSSNGVGGLNSTRYAYRGAMYHTQGRGFRGFRAIISEDTSSGLITHTDFRQKFPFTGQIRGQFVFSANAYPSGYPVIGYSSNGATGADSAISAQVNNWQLNTVHRAANSVASCNSQYRSFTDETDLTCPAGGIYSVYKAGSDTYLRDLTTKQLYSHTQSQVTSVDAFNNLLQASQTISDDSGIYASSSSATYSPQSGNPWAPHRLASLTKHSSPVQQLNTVISYPAALDTAKWIKTTYSNWHSSGAPQQVNTVASDGSQVQKVVTGLNAYGLPTNINRTASVMSQTGGWSTQSRSESIGYSNNNSTESSAGYFPFKLTNALGHVSYVHTAPATGQPLKQISANGITTSFSYDSFGRPATVQQSGQALQRISHDTTRYDSNAPGNASWMTVTTQAGGPQQRSYFDMFGRKLRVSVKGFNGSWINKDTQYNARGLVELTSDPYEQGMGGGFTQYADYDALGRPGNKQVPGGLSINYDYSGLVTEITAGGSLHMSRSYNSMNQLLHTEDANGGLTYYRYNGQGLPIVLQDANGVKLTASYNALGQKLSVNDPNQGNSSYLYNGFGELEQETDANGLAIRFDYDSLGRQTKRTSYSGSTVKDNASFSYDTALTGLPYQEVANGVTRTFGYDANANLLTNSLQLDGKTFTSEYFYHSATGQPTGMRYPNGLTVKYGYTPDGHLETVSNAASGYVYRTIDSQDALGNVLQASLGNGVNSNNQYDSDTGWARSLTAWRGNTRVHDVEYQQYDVFGNIEQVKNHITGATESYQYDELHRLTRSTYSNMGYTVPINYSYDAVGNLLSKSDYANTYRYGNAAKNLGGKAGSNAVRQVIKLNSSTVNFSYDNQGNLTAGDGLSISYNSFKQPTQISRGGNTFGFTYGANLERLKETRNGVTTYEIDKLYEEESNGNWRLFLSDIAIIKYDASNKHQIRYTHKDRLGSTLTYTDHNGQVTDRRMFDAFGKPRAVDGNTLTPPRLQNALLSRNGFTDHRHLDEVELIHMNGRAYDYNLGRFLSVDPIIQAPGNSQSLNPYSYIMNNPLAGTDPTGYCSKELGSNICRKELSSVQVSATLAGNVMAKMAQAAVNDNGARQSQPPAQAGQQTVTTDIESPAMKRWNQSKAKEIADKYEDVSTDVDVEIAAMQTDPNDLGQTASKGGRRGNTTRDPFQSYINARYNRLFNQIRELDPNFSVARPARRDVSRREVEVLEQHLSGIRGAPALDLTPIGGGTGAAYRAARRSLNIPMNARPTSVQPNRDNNGVIQPGFVEIFRLPVGNGTYRDVFIRHDSSGHYYGSGNIHNWGPHFNTGVMRNGRQDNDGGHYGY</sequence>
<comment type="subcellular location">
    <subcellularLocation>
        <location evidence="1">Secreted</location>
    </subcellularLocation>
</comment>
<dbReference type="EMBL" id="CAAJGR010000097">
    <property type="protein sequence ID" value="VHO04283.1"/>
    <property type="molecule type" value="Genomic_DNA"/>
</dbReference>
<dbReference type="InterPro" id="IPR003284">
    <property type="entry name" value="Sal_SpvB"/>
</dbReference>
<dbReference type="SUPFAM" id="SSF69318">
    <property type="entry name" value="Integrin alpha N-terminal domain"/>
    <property type="match status" value="1"/>
</dbReference>
<dbReference type="PANTHER" id="PTHR32305">
    <property type="match status" value="1"/>
</dbReference>
<dbReference type="Pfam" id="PF03534">
    <property type="entry name" value="SpvB"/>
    <property type="match status" value="1"/>
</dbReference>